<feature type="domain" description="ABC transporter" evidence="4">
    <location>
        <begin position="1"/>
        <end position="200"/>
    </location>
</feature>
<evidence type="ECO:0000259" key="4">
    <source>
        <dbReference type="PROSITE" id="PS50893"/>
    </source>
</evidence>
<dbReference type="InterPro" id="IPR017871">
    <property type="entry name" value="ABC_transporter-like_CS"/>
</dbReference>
<dbReference type="AlphaFoldDB" id="A0A1I1FS61"/>
<evidence type="ECO:0000256" key="1">
    <source>
        <dbReference type="ARBA" id="ARBA00022448"/>
    </source>
</evidence>
<dbReference type="GO" id="GO:0005524">
    <property type="term" value="F:ATP binding"/>
    <property type="evidence" value="ECO:0007669"/>
    <property type="project" value="UniProtKB-KW"/>
</dbReference>
<dbReference type="InterPro" id="IPR003593">
    <property type="entry name" value="AAA+_ATPase"/>
</dbReference>
<keyword evidence="2" id="KW-0547">Nucleotide-binding</keyword>
<reference evidence="5 6" key="1">
    <citation type="submission" date="2016-10" db="EMBL/GenBank/DDBJ databases">
        <authorList>
            <person name="de Groot N.N."/>
        </authorList>
    </citation>
    <scope>NUCLEOTIDE SEQUENCE [LARGE SCALE GENOMIC DNA]</scope>
    <source>
        <strain evidence="5 6">DSM 18438</strain>
    </source>
</reference>
<dbReference type="Proteomes" id="UP000199058">
    <property type="component" value="Unassembled WGS sequence"/>
</dbReference>
<dbReference type="InterPro" id="IPR027417">
    <property type="entry name" value="P-loop_NTPase"/>
</dbReference>
<organism evidence="5 6">
    <name type="scientific">Marinospirillum celere</name>
    <dbReference type="NCBI Taxonomy" id="1122252"/>
    <lineage>
        <taxon>Bacteria</taxon>
        <taxon>Pseudomonadati</taxon>
        <taxon>Pseudomonadota</taxon>
        <taxon>Gammaproteobacteria</taxon>
        <taxon>Oceanospirillales</taxon>
        <taxon>Oceanospirillaceae</taxon>
        <taxon>Marinospirillum</taxon>
    </lineage>
</organism>
<dbReference type="STRING" id="1122252.SAMN05660443_1160"/>
<proteinExistence type="predicted"/>
<dbReference type="PROSITE" id="PS50893">
    <property type="entry name" value="ABC_TRANSPORTER_2"/>
    <property type="match status" value="1"/>
</dbReference>
<evidence type="ECO:0000313" key="6">
    <source>
        <dbReference type="Proteomes" id="UP000199058"/>
    </source>
</evidence>
<dbReference type="Pfam" id="PF00005">
    <property type="entry name" value="ABC_tran"/>
    <property type="match status" value="1"/>
</dbReference>
<dbReference type="InterPro" id="IPR003439">
    <property type="entry name" value="ABC_transporter-like_ATP-bd"/>
</dbReference>
<keyword evidence="6" id="KW-1185">Reference proteome</keyword>
<dbReference type="GO" id="GO:0016887">
    <property type="term" value="F:ATP hydrolysis activity"/>
    <property type="evidence" value="ECO:0007669"/>
    <property type="project" value="InterPro"/>
</dbReference>
<dbReference type="PROSITE" id="PS00211">
    <property type="entry name" value="ABC_TRANSPORTER_1"/>
    <property type="match status" value="1"/>
</dbReference>
<dbReference type="RefSeq" id="WP_218149390.1">
    <property type="nucleotide sequence ID" value="NZ_FOLH01000002.1"/>
</dbReference>
<dbReference type="Gene3D" id="3.40.50.300">
    <property type="entry name" value="P-loop containing nucleotide triphosphate hydrolases"/>
    <property type="match status" value="1"/>
</dbReference>
<dbReference type="InterPro" id="IPR050153">
    <property type="entry name" value="Metal_Ion_Import_ABC"/>
</dbReference>
<protein>
    <submittedName>
        <fullName evidence="5">ABC transporter</fullName>
    </submittedName>
</protein>
<name>A0A1I1FS61_9GAMM</name>
<dbReference type="PANTHER" id="PTHR42734">
    <property type="entry name" value="METAL TRANSPORT SYSTEM ATP-BINDING PROTEIN TM_0124-RELATED"/>
    <property type="match status" value="1"/>
</dbReference>
<evidence type="ECO:0000313" key="5">
    <source>
        <dbReference type="EMBL" id="SFC01846.1"/>
    </source>
</evidence>
<keyword evidence="3" id="KW-0067">ATP-binding</keyword>
<evidence type="ECO:0000256" key="3">
    <source>
        <dbReference type="ARBA" id="ARBA00022840"/>
    </source>
</evidence>
<dbReference type="EMBL" id="FOLH01000002">
    <property type="protein sequence ID" value="SFC01846.1"/>
    <property type="molecule type" value="Genomic_DNA"/>
</dbReference>
<evidence type="ECO:0000256" key="2">
    <source>
        <dbReference type="ARBA" id="ARBA00022741"/>
    </source>
</evidence>
<sequence length="200" mass="22413">MNKNDLPRLHLTGLVLGYQQSLTPAIHWQLEKGDKWVITGPNGCGKSLLLRTLVGQVQPLAGRYRWQSDIQWVYLAQEHPRPGLWPMSAGDWLQAMGVTEKQLELVQPLLSKRLDQLSGGQWQLLRLASVLASGADVLLLDEPSNHLDVRVREQSLALLKQLQPEQSLLMASHDQEFIQASGAKEMPMQQLWAGEVTDAL</sequence>
<dbReference type="SMART" id="SM00382">
    <property type="entry name" value="AAA"/>
    <property type="match status" value="1"/>
</dbReference>
<dbReference type="SUPFAM" id="SSF52540">
    <property type="entry name" value="P-loop containing nucleoside triphosphate hydrolases"/>
    <property type="match status" value="1"/>
</dbReference>
<keyword evidence="1" id="KW-0813">Transport</keyword>
<gene>
    <name evidence="5" type="ORF">SAMN05660443_1160</name>
</gene>
<accession>A0A1I1FS61</accession>
<dbReference type="PANTHER" id="PTHR42734:SF18">
    <property type="entry name" value="VITAMIN B12 IMPORT ATP-BINDING PROTEIN BTUD"/>
    <property type="match status" value="1"/>
</dbReference>